<dbReference type="KEGG" id="meiy:MIN45_P1317"/>
<keyword evidence="3" id="KW-1185">Reference proteome</keyword>
<dbReference type="AlphaFoldDB" id="A0AAU9C5Z6"/>
<evidence type="ECO:0000313" key="2">
    <source>
        <dbReference type="EMBL" id="BCX88947.1"/>
    </source>
</evidence>
<dbReference type="Proteomes" id="UP001321450">
    <property type="component" value="Chromosome"/>
</dbReference>
<organism evidence="2 3">
    <name type="scientific">Methylomarinovum tepidoasis</name>
    <dbReference type="NCBI Taxonomy" id="2840183"/>
    <lineage>
        <taxon>Bacteria</taxon>
        <taxon>Pseudomonadati</taxon>
        <taxon>Pseudomonadota</taxon>
        <taxon>Gammaproteobacteria</taxon>
        <taxon>Methylococcales</taxon>
        <taxon>Methylothermaceae</taxon>
        <taxon>Methylomarinovum</taxon>
    </lineage>
</organism>
<dbReference type="RefSeq" id="WP_286291170.1">
    <property type="nucleotide sequence ID" value="NZ_AP024718.1"/>
</dbReference>
<sequence length="207" mass="23241">MLRVSIVCLANSYKHQGSCIAGKIWDGSRPGQWVRPVADAGGGALPRRALQPGAVVEMPLAGRVPLGHQRENYLLGEGHWRMLGHLPWSGLTDFLDPPAPLWQSGHHSSCGLNDRVPAGTASESLRLIAVDRLDLTVTDEGKLRGQFRYQGMDYDLCVTDRRWRCCHVRYLCGRPLQNVILCISLGEDFKGYCYKLIAAILWERRYR</sequence>
<feature type="domain" description="Dual OB-containing" evidence="1">
    <location>
        <begin position="5"/>
        <end position="200"/>
    </location>
</feature>
<name>A0AAU9C5Z6_9GAMM</name>
<dbReference type="Pfam" id="PF22557">
    <property type="entry name" value="DuOB"/>
    <property type="match status" value="1"/>
</dbReference>
<dbReference type="InterPro" id="IPR054335">
    <property type="entry name" value="DuOB_dom"/>
</dbReference>
<evidence type="ECO:0000259" key="1">
    <source>
        <dbReference type="Pfam" id="PF22557"/>
    </source>
</evidence>
<gene>
    <name evidence="2" type="ORF">MIN45_P1317</name>
</gene>
<accession>A0AAU9C5Z6</accession>
<evidence type="ECO:0000313" key="3">
    <source>
        <dbReference type="Proteomes" id="UP001321450"/>
    </source>
</evidence>
<proteinExistence type="predicted"/>
<protein>
    <recommendedName>
        <fullName evidence="1">Dual OB-containing domain-containing protein</fullName>
    </recommendedName>
</protein>
<dbReference type="EMBL" id="AP024718">
    <property type="protein sequence ID" value="BCX88947.1"/>
    <property type="molecule type" value="Genomic_DNA"/>
</dbReference>
<reference evidence="3" key="1">
    <citation type="journal article" date="2024" name="Int. J. Syst. Evol. Microbiol.">
        <title>Methylomarinovum tepidoasis sp. nov., a moderately thermophilic methanotroph of the family Methylothermaceae isolated from a deep-sea hydrothermal field.</title>
        <authorList>
            <person name="Hirayama H."/>
            <person name="Takaki Y."/>
            <person name="Abe M."/>
            <person name="Miyazaki M."/>
            <person name="Uematsu K."/>
            <person name="Matsui Y."/>
            <person name="Takai K."/>
        </authorList>
    </citation>
    <scope>NUCLEOTIDE SEQUENCE [LARGE SCALE GENOMIC DNA]</scope>
    <source>
        <strain evidence="3">IN45</strain>
    </source>
</reference>